<dbReference type="Proteomes" id="UP000002059">
    <property type="component" value="Partially assembled WGS sequence"/>
</dbReference>
<dbReference type="RefSeq" id="XP_015700467.1">
    <property type="nucleotide sequence ID" value="XM_015846032.1"/>
</dbReference>
<organism evidence="1 2">
    <name type="scientific">Paracoccidioides lutzii (strain ATCC MYA-826 / Pb01)</name>
    <name type="common">Paracoccidioides brasiliensis</name>
    <dbReference type="NCBI Taxonomy" id="502779"/>
    <lineage>
        <taxon>Eukaryota</taxon>
        <taxon>Fungi</taxon>
        <taxon>Dikarya</taxon>
        <taxon>Ascomycota</taxon>
        <taxon>Pezizomycotina</taxon>
        <taxon>Eurotiomycetes</taxon>
        <taxon>Eurotiomycetidae</taxon>
        <taxon>Onygenales</taxon>
        <taxon>Ajellomycetaceae</taxon>
        <taxon>Paracoccidioides</taxon>
    </lineage>
</organism>
<evidence type="ECO:0000313" key="2">
    <source>
        <dbReference type="Proteomes" id="UP000002059"/>
    </source>
</evidence>
<accession>C1H7U8</accession>
<reference evidence="1 2" key="1">
    <citation type="journal article" date="2011" name="PLoS Genet.">
        <title>Comparative genomic analysis of human fungal pathogens causing paracoccidioidomycosis.</title>
        <authorList>
            <person name="Desjardins C.A."/>
            <person name="Champion M.D."/>
            <person name="Holder J.W."/>
            <person name="Muszewska A."/>
            <person name="Goldberg J."/>
            <person name="Bailao A.M."/>
            <person name="Brigido M.M."/>
            <person name="Ferreira M.E."/>
            <person name="Garcia A.M."/>
            <person name="Grynberg M."/>
            <person name="Gujja S."/>
            <person name="Heiman D.I."/>
            <person name="Henn M.R."/>
            <person name="Kodira C.D."/>
            <person name="Leon-Narvaez H."/>
            <person name="Longo L.V."/>
            <person name="Ma L.J."/>
            <person name="Malavazi I."/>
            <person name="Matsuo A.L."/>
            <person name="Morais F.V."/>
            <person name="Pereira M."/>
            <person name="Rodriguez-Brito S."/>
            <person name="Sakthikumar S."/>
            <person name="Salem-Izacc S.M."/>
            <person name="Sykes S.M."/>
            <person name="Teixeira M.M."/>
            <person name="Vallejo M.C."/>
            <person name="Walter M.E."/>
            <person name="Yandava C."/>
            <person name="Young S."/>
            <person name="Zeng Q."/>
            <person name="Zucker J."/>
            <person name="Felipe M.S."/>
            <person name="Goldman G.H."/>
            <person name="Haas B.J."/>
            <person name="McEwen J.G."/>
            <person name="Nino-Vega G."/>
            <person name="Puccia R."/>
            <person name="San-Blas G."/>
            <person name="Soares C.M."/>
            <person name="Birren B.W."/>
            <person name="Cuomo C.A."/>
        </authorList>
    </citation>
    <scope>NUCLEOTIDE SEQUENCE [LARGE SCALE GENOMIC DNA]</scope>
    <source>
        <strain evidence="2">ATCC MYA-826 / Pb01</strain>
    </source>
</reference>
<keyword evidence="2" id="KW-1185">Reference proteome</keyword>
<dbReference type="VEuPathDB" id="FungiDB:PAAG_06839"/>
<name>C1H7U8_PARBA</name>
<proteinExistence type="predicted"/>
<gene>
    <name evidence="1" type="ORF">PAAG_06839</name>
</gene>
<dbReference type="GeneID" id="9094551"/>
<sequence>MLNQSRVSWILYRLPHGFYLMLQGLEGAGGDLTNIGMRSDFASCFHDRPCDVDEVWQKPVLSPLCFRSYESHQPLSMRILDCQQPLMQVCDLNNPPPNGVHGYSASELQLPTIPNNKDRTTESFRARSESSLGTCGYKITTFTHRWTRGSFPTLHEKVNVQSSLRRRGSYFVGKGVEIPRPISLDRI</sequence>
<dbReference type="KEGG" id="pbl:PAAG_06839"/>
<dbReference type="HOGENOM" id="CLU_1448135_0_0_1"/>
<protein>
    <submittedName>
        <fullName evidence="1">Uncharacterized protein</fullName>
    </submittedName>
</protein>
<evidence type="ECO:0000313" key="1">
    <source>
        <dbReference type="EMBL" id="EEH36421.2"/>
    </source>
</evidence>
<dbReference type="AlphaFoldDB" id="C1H7U8"/>
<dbReference type="EMBL" id="KN294011">
    <property type="protein sequence ID" value="EEH36421.2"/>
    <property type="molecule type" value="Genomic_DNA"/>
</dbReference>